<accession>A0A388JX63</accession>
<reference evidence="2 3" key="1">
    <citation type="journal article" date="2018" name="Cell">
        <title>The Chara Genome: Secondary Complexity and Implications for Plant Terrestrialization.</title>
        <authorList>
            <person name="Nishiyama T."/>
            <person name="Sakayama H."/>
            <person name="Vries J.D."/>
            <person name="Buschmann H."/>
            <person name="Saint-Marcoux D."/>
            <person name="Ullrich K.K."/>
            <person name="Haas F.B."/>
            <person name="Vanderstraeten L."/>
            <person name="Becker D."/>
            <person name="Lang D."/>
            <person name="Vosolsobe S."/>
            <person name="Rombauts S."/>
            <person name="Wilhelmsson P.K.I."/>
            <person name="Janitza P."/>
            <person name="Kern R."/>
            <person name="Heyl A."/>
            <person name="Rumpler F."/>
            <person name="Villalobos L.I.A.C."/>
            <person name="Clay J.M."/>
            <person name="Skokan R."/>
            <person name="Toyoda A."/>
            <person name="Suzuki Y."/>
            <person name="Kagoshima H."/>
            <person name="Schijlen E."/>
            <person name="Tajeshwar N."/>
            <person name="Catarino B."/>
            <person name="Hetherington A.J."/>
            <person name="Saltykova A."/>
            <person name="Bonnot C."/>
            <person name="Breuninger H."/>
            <person name="Symeonidi A."/>
            <person name="Radhakrishnan G.V."/>
            <person name="Van Nieuwerburgh F."/>
            <person name="Deforce D."/>
            <person name="Chang C."/>
            <person name="Karol K.G."/>
            <person name="Hedrich R."/>
            <person name="Ulvskov P."/>
            <person name="Glockner G."/>
            <person name="Delwiche C.F."/>
            <person name="Petrasek J."/>
            <person name="Van de Peer Y."/>
            <person name="Friml J."/>
            <person name="Beilby M."/>
            <person name="Dolan L."/>
            <person name="Kohara Y."/>
            <person name="Sugano S."/>
            <person name="Fujiyama A."/>
            <person name="Delaux P.-M."/>
            <person name="Quint M."/>
            <person name="TheiBen G."/>
            <person name="Hagemann M."/>
            <person name="Harholt J."/>
            <person name="Dunand C."/>
            <person name="Zachgo S."/>
            <person name="Langdale J."/>
            <person name="Maumus F."/>
            <person name="Straeten D.V.D."/>
            <person name="Gould S.B."/>
            <person name="Rensing S.A."/>
        </authorList>
    </citation>
    <scope>NUCLEOTIDE SEQUENCE [LARGE SCALE GENOMIC DNA]</scope>
    <source>
        <strain evidence="2 3">S276</strain>
    </source>
</reference>
<keyword evidence="3" id="KW-1185">Reference proteome</keyword>
<dbReference type="EMBL" id="BFEA01000028">
    <property type="protein sequence ID" value="GBG62375.1"/>
    <property type="molecule type" value="Genomic_DNA"/>
</dbReference>
<dbReference type="Gramene" id="GBG62375">
    <property type="protein sequence ID" value="GBG62375"/>
    <property type="gene ID" value="CBR_g30329"/>
</dbReference>
<gene>
    <name evidence="2" type="ORF">CBR_g30329</name>
</gene>
<dbReference type="AlphaFoldDB" id="A0A388JX63"/>
<comment type="caution">
    <text evidence="2">The sequence shown here is derived from an EMBL/GenBank/DDBJ whole genome shotgun (WGS) entry which is preliminary data.</text>
</comment>
<feature type="region of interest" description="Disordered" evidence="1">
    <location>
        <begin position="168"/>
        <end position="193"/>
    </location>
</feature>
<evidence type="ECO:0000313" key="3">
    <source>
        <dbReference type="Proteomes" id="UP000265515"/>
    </source>
</evidence>
<name>A0A388JX63_CHABU</name>
<evidence type="ECO:0000313" key="2">
    <source>
        <dbReference type="EMBL" id="GBG62375.1"/>
    </source>
</evidence>
<protein>
    <submittedName>
        <fullName evidence="2">Uncharacterized protein</fullName>
    </submittedName>
</protein>
<organism evidence="2 3">
    <name type="scientific">Chara braunii</name>
    <name type="common">Braun's stonewort</name>
    <dbReference type="NCBI Taxonomy" id="69332"/>
    <lineage>
        <taxon>Eukaryota</taxon>
        <taxon>Viridiplantae</taxon>
        <taxon>Streptophyta</taxon>
        <taxon>Charophyceae</taxon>
        <taxon>Charales</taxon>
        <taxon>Characeae</taxon>
        <taxon>Chara</taxon>
    </lineage>
</organism>
<proteinExistence type="predicted"/>
<sequence length="232" mass="26313">MTRCIHHRRASPPHRRRRHTLFRQGDDIHGKAAASRTSPREWRDVIPVEVFAMEGGGEGGRALLTPLERAAVAVAVSTVILRCQQERALGRMKEQLCVRRRRTLMQAADDGPDGVATSEAVIELCYTLGCDVIPRATPRWWIKRRTGGAWEDLRQCDDAMDDCFNEKQHSAKEQLRDDQKQHSDEEQQREHAVQVGHEIHGGECSNEHTTAEKARVLSDVQHVTSCMGIRRL</sequence>
<dbReference type="Proteomes" id="UP000265515">
    <property type="component" value="Unassembled WGS sequence"/>
</dbReference>
<evidence type="ECO:0000256" key="1">
    <source>
        <dbReference type="SAM" id="MobiDB-lite"/>
    </source>
</evidence>